<evidence type="ECO:0000256" key="1">
    <source>
        <dbReference type="SAM" id="MobiDB-lite"/>
    </source>
</evidence>
<evidence type="ECO:0000256" key="2">
    <source>
        <dbReference type="SAM" id="Phobius"/>
    </source>
</evidence>
<accession>A0AAW1BC13</accession>
<dbReference type="AlphaFoldDB" id="A0AAW1BC13"/>
<comment type="caution">
    <text evidence="4">The sequence shown here is derived from an EMBL/GenBank/DDBJ whole genome shotgun (WGS) entry which is preliminary data.</text>
</comment>
<proteinExistence type="predicted"/>
<feature type="domain" description="OCIA" evidence="3">
    <location>
        <begin position="30"/>
        <end position="99"/>
    </location>
</feature>
<keyword evidence="2" id="KW-0812">Transmembrane</keyword>
<reference evidence="4 5" key="1">
    <citation type="journal article" date="2024" name="Proc. Natl. Acad. Sci. U.S.A.">
        <title>The genetic regulatory architecture and epigenomic basis for age-related changes in rattlesnake venom.</title>
        <authorList>
            <person name="Hogan M.P."/>
            <person name="Holding M.L."/>
            <person name="Nystrom G.S."/>
            <person name="Colston T.J."/>
            <person name="Bartlett D.A."/>
            <person name="Mason A.J."/>
            <person name="Ellsworth S.A."/>
            <person name="Rautsaw R.M."/>
            <person name="Lawrence K.C."/>
            <person name="Strickland J.L."/>
            <person name="He B."/>
            <person name="Fraser P."/>
            <person name="Margres M.J."/>
            <person name="Gilbert D.M."/>
            <person name="Gibbs H.L."/>
            <person name="Parkinson C.L."/>
            <person name="Rokyta D.R."/>
        </authorList>
    </citation>
    <scope>NUCLEOTIDE SEQUENCE [LARGE SCALE GENOMIC DNA]</scope>
    <source>
        <strain evidence="4">DRR0105</strain>
    </source>
</reference>
<keyword evidence="2" id="KW-0472">Membrane</keyword>
<gene>
    <name evidence="4" type="ORF">NXF25_014122</name>
</gene>
<dbReference type="PANTHER" id="PTHR13336">
    <property type="entry name" value="OVARIAN CARCINOMA IMMUNOREACTIVE ANTIGEN"/>
    <property type="match status" value="1"/>
</dbReference>
<keyword evidence="2" id="KW-1133">Transmembrane helix</keyword>
<evidence type="ECO:0000313" key="5">
    <source>
        <dbReference type="Proteomes" id="UP001474421"/>
    </source>
</evidence>
<dbReference type="PANTHER" id="PTHR13336:SF2">
    <property type="entry name" value="OCIA DOMAIN-CONTAINING PROTEIN 2"/>
    <property type="match status" value="1"/>
</dbReference>
<sequence length="135" mass="15138">MDSTPVNTEFSSTENKTQNLLSHPRILTVEEIENISQRCKEESFWYRALPLSFGSMLITQGLITKGIIKTASLNTVVVVGVLAFFAGKMLYVKKCIQRYGSLLVPFGPEQNRKYSPTDEEGKVNPQMKKTDTSDS</sequence>
<dbReference type="InterPro" id="IPR040187">
    <property type="entry name" value="OCAD1/2"/>
</dbReference>
<keyword evidence="5" id="KW-1185">Reference proteome</keyword>
<dbReference type="InterPro" id="IPR009764">
    <property type="entry name" value="OCIA_dom"/>
</dbReference>
<dbReference type="GO" id="GO:0005743">
    <property type="term" value="C:mitochondrial inner membrane"/>
    <property type="evidence" value="ECO:0007669"/>
    <property type="project" value="TreeGrafter"/>
</dbReference>
<dbReference type="EMBL" id="JAOTOJ010000007">
    <property type="protein sequence ID" value="KAK9399153.1"/>
    <property type="molecule type" value="Genomic_DNA"/>
</dbReference>
<dbReference type="Pfam" id="PF07051">
    <property type="entry name" value="OCIA"/>
    <property type="match status" value="1"/>
</dbReference>
<feature type="transmembrane region" description="Helical" evidence="2">
    <location>
        <begin position="75"/>
        <end position="92"/>
    </location>
</feature>
<feature type="compositionally biased region" description="Basic and acidic residues" evidence="1">
    <location>
        <begin position="110"/>
        <end position="135"/>
    </location>
</feature>
<name>A0AAW1BC13_CROAD</name>
<feature type="region of interest" description="Disordered" evidence="1">
    <location>
        <begin position="106"/>
        <end position="135"/>
    </location>
</feature>
<feature type="transmembrane region" description="Helical" evidence="2">
    <location>
        <begin position="44"/>
        <end position="63"/>
    </location>
</feature>
<evidence type="ECO:0000259" key="3">
    <source>
        <dbReference type="Pfam" id="PF07051"/>
    </source>
</evidence>
<evidence type="ECO:0000313" key="4">
    <source>
        <dbReference type="EMBL" id="KAK9399153.1"/>
    </source>
</evidence>
<protein>
    <submittedName>
        <fullName evidence="4">OCIA domain-containing protein 1-like</fullName>
    </submittedName>
</protein>
<organism evidence="4 5">
    <name type="scientific">Crotalus adamanteus</name>
    <name type="common">Eastern diamondback rattlesnake</name>
    <dbReference type="NCBI Taxonomy" id="8729"/>
    <lineage>
        <taxon>Eukaryota</taxon>
        <taxon>Metazoa</taxon>
        <taxon>Chordata</taxon>
        <taxon>Craniata</taxon>
        <taxon>Vertebrata</taxon>
        <taxon>Euteleostomi</taxon>
        <taxon>Lepidosauria</taxon>
        <taxon>Squamata</taxon>
        <taxon>Bifurcata</taxon>
        <taxon>Unidentata</taxon>
        <taxon>Episquamata</taxon>
        <taxon>Toxicofera</taxon>
        <taxon>Serpentes</taxon>
        <taxon>Colubroidea</taxon>
        <taxon>Viperidae</taxon>
        <taxon>Crotalinae</taxon>
        <taxon>Crotalus</taxon>
    </lineage>
</organism>
<dbReference type="Proteomes" id="UP001474421">
    <property type="component" value="Unassembled WGS sequence"/>
</dbReference>